<feature type="signal peptide" evidence="1">
    <location>
        <begin position="1"/>
        <end position="23"/>
    </location>
</feature>
<accession>A0A2Z5EM75</accession>
<protein>
    <submittedName>
        <fullName evidence="2">Chemosensory protein 4</fullName>
    </submittedName>
</protein>
<evidence type="ECO:0000313" key="2">
    <source>
        <dbReference type="EMBL" id="AXB87338.1"/>
    </source>
</evidence>
<gene>
    <name evidence="2" type="primary">CSP4</name>
</gene>
<evidence type="ECO:0000256" key="1">
    <source>
        <dbReference type="SAM" id="SignalP"/>
    </source>
</evidence>
<dbReference type="InterPro" id="IPR036682">
    <property type="entry name" value="OS_D_A10/PebIII_sf"/>
</dbReference>
<dbReference type="Gene3D" id="1.10.2080.10">
    <property type="entry name" value="Insect odorant-binding protein A10/Ejaculatory bulb-specific protein 3"/>
    <property type="match status" value="1"/>
</dbReference>
<dbReference type="PANTHER" id="PTHR11257">
    <property type="entry name" value="CHEMOSENSORY PROTEIN-RELATED"/>
    <property type="match status" value="1"/>
</dbReference>
<sequence>MLKIRTPLGFAVSLIFLVGRSEATQWQEMDEETLYRFIFDDVDVDHIILNDRICNVYLRCFYSTGPCTNLAGAIRSKIPEVFSTVCGKCTDKQKAIWHHILHIFIPRRPDEWKKILAIYDPDGSYWPNIKAFMDKPPPTYED</sequence>
<reference evidence="2" key="2">
    <citation type="submission" date="2017-08" db="EMBL/GenBank/DDBJ databases">
        <authorList>
            <person name="de Groot N.N."/>
        </authorList>
    </citation>
    <scope>NUCLEOTIDE SEQUENCE</scope>
    <source>
        <tissue evidence="2">Antenna</tissue>
    </source>
</reference>
<keyword evidence="1" id="KW-0732">Signal</keyword>
<name>A0A2Z5EM75_9HEMI</name>
<feature type="chain" id="PRO_5016385997" evidence="1">
    <location>
        <begin position="24"/>
        <end position="142"/>
    </location>
</feature>
<dbReference type="AlphaFoldDB" id="A0A2Z5EM75"/>
<dbReference type="InterPro" id="IPR005055">
    <property type="entry name" value="A10/PebIII"/>
</dbReference>
<organism evidence="2">
    <name type="scientific">Tropidothorax elegans</name>
    <dbReference type="NCBI Taxonomy" id="2233830"/>
    <lineage>
        <taxon>Eukaryota</taxon>
        <taxon>Metazoa</taxon>
        <taxon>Ecdysozoa</taxon>
        <taxon>Arthropoda</taxon>
        <taxon>Hexapoda</taxon>
        <taxon>Insecta</taxon>
        <taxon>Pterygota</taxon>
        <taxon>Neoptera</taxon>
        <taxon>Paraneoptera</taxon>
        <taxon>Hemiptera</taxon>
        <taxon>Heteroptera</taxon>
        <taxon>Panheteroptera</taxon>
        <taxon>Pentatomomorpha</taxon>
        <taxon>Lygaeoidea</taxon>
        <taxon>Lygaeidae</taxon>
        <taxon>Lygaeinae</taxon>
        <taxon>Tropidothorax</taxon>
    </lineage>
</organism>
<dbReference type="Pfam" id="PF03392">
    <property type="entry name" value="OS-D"/>
    <property type="match status" value="1"/>
</dbReference>
<dbReference type="PANTHER" id="PTHR11257:SF13">
    <property type="entry name" value="GEO07322P1"/>
    <property type="match status" value="1"/>
</dbReference>
<proteinExistence type="evidence at transcript level"/>
<reference evidence="2" key="1">
    <citation type="journal article" date="2015" name="Sci. Rep.">
        <title>Chemosensillum immunolocalization and ligand specificity of chemosensory proteins in the alfalfa plant bug Adelphocoris lineolatus (Goeze).</title>
        <authorList>
            <person name="Sun L."/>
            <person name="Zhou J.J."/>
            <person name="Gu S.H."/>
            <person name="Xiao H.J."/>
            <person name="Guo Y.Y."/>
            <person name="Liu Z.W."/>
            <person name="Zhang Y.J."/>
        </authorList>
    </citation>
    <scope>NUCLEOTIDE SEQUENCE</scope>
    <source>
        <tissue evidence="2">Antenna</tissue>
    </source>
</reference>
<dbReference type="SUPFAM" id="SSF100910">
    <property type="entry name" value="Chemosensory protein Csp2"/>
    <property type="match status" value="1"/>
</dbReference>
<dbReference type="EMBL" id="MF598726">
    <property type="protein sequence ID" value="AXB87338.1"/>
    <property type="molecule type" value="mRNA"/>
</dbReference>